<proteinExistence type="predicted"/>
<evidence type="ECO:0000313" key="1">
    <source>
        <dbReference type="EMBL" id="KAJ9559617.1"/>
    </source>
</evidence>
<dbReference type="Proteomes" id="UP001172457">
    <property type="component" value="Chromosome 2"/>
</dbReference>
<gene>
    <name evidence="1" type="ORF">OSB04_004777</name>
</gene>
<reference evidence="1" key="1">
    <citation type="submission" date="2023-03" db="EMBL/GenBank/DDBJ databases">
        <title>Chromosome-scale reference genome and RAD-based genetic map of yellow starthistle (Centaurea solstitialis) reveal putative structural variation and QTLs associated with invader traits.</title>
        <authorList>
            <person name="Reatini B."/>
            <person name="Cang F.A."/>
            <person name="Jiang Q."/>
            <person name="Mckibben M.T.W."/>
            <person name="Barker M.S."/>
            <person name="Rieseberg L.H."/>
            <person name="Dlugosch K.M."/>
        </authorList>
    </citation>
    <scope>NUCLEOTIDE SEQUENCE</scope>
    <source>
        <strain evidence="1">CAN-66</strain>
        <tissue evidence="1">Leaf</tissue>
    </source>
</reference>
<comment type="caution">
    <text evidence="1">The sequence shown here is derived from an EMBL/GenBank/DDBJ whole genome shotgun (WGS) entry which is preliminary data.</text>
</comment>
<dbReference type="PANTHER" id="PTHR33265">
    <property type="entry name" value="AVR9/CF-9 RAPIDLY ELICITED PROTEIN-RELATED"/>
    <property type="match status" value="1"/>
</dbReference>
<sequence length="198" mass="22840">MESRSRVLAKKVWSVVRVMSFMLKKNAKQKFRHLNKMVKRVKIAGKASHNPMFYNHHHNRVKKMGSRSRVTAKKVWSVVRVMFFMLKINANRKFLHLNMMVKRVKIAGKALRNLMFHHHRNRVSSITSHNTSPSPLHQANTDSAVATPTSSNIMIPKSTTSPPLPGMRAYRWLTLRIKDSQIVLISHGDKDDRVDEPA</sequence>
<organism evidence="1 2">
    <name type="scientific">Centaurea solstitialis</name>
    <name type="common">yellow star-thistle</name>
    <dbReference type="NCBI Taxonomy" id="347529"/>
    <lineage>
        <taxon>Eukaryota</taxon>
        <taxon>Viridiplantae</taxon>
        <taxon>Streptophyta</taxon>
        <taxon>Embryophyta</taxon>
        <taxon>Tracheophyta</taxon>
        <taxon>Spermatophyta</taxon>
        <taxon>Magnoliopsida</taxon>
        <taxon>eudicotyledons</taxon>
        <taxon>Gunneridae</taxon>
        <taxon>Pentapetalae</taxon>
        <taxon>asterids</taxon>
        <taxon>campanulids</taxon>
        <taxon>Asterales</taxon>
        <taxon>Asteraceae</taxon>
        <taxon>Carduoideae</taxon>
        <taxon>Cardueae</taxon>
        <taxon>Centaureinae</taxon>
        <taxon>Centaurea</taxon>
    </lineage>
</organism>
<name>A0AA38TXR9_9ASTR</name>
<evidence type="ECO:0000313" key="2">
    <source>
        <dbReference type="Proteomes" id="UP001172457"/>
    </source>
</evidence>
<dbReference type="PANTHER" id="PTHR33265:SF8">
    <property type="entry name" value="AVR9_CF-9 RAPIDLY ELICITED PROTEIN 146"/>
    <property type="match status" value="1"/>
</dbReference>
<accession>A0AA38TXR9</accession>
<dbReference type="EMBL" id="JARYMX010000002">
    <property type="protein sequence ID" value="KAJ9559617.1"/>
    <property type="molecule type" value="Genomic_DNA"/>
</dbReference>
<protein>
    <submittedName>
        <fullName evidence="1">Uncharacterized protein</fullName>
    </submittedName>
</protein>
<keyword evidence="2" id="KW-1185">Reference proteome</keyword>
<dbReference type="AlphaFoldDB" id="A0AA38TXR9"/>